<reference evidence="2" key="2">
    <citation type="submission" date="2021-08" db="EMBL/GenBank/DDBJ databases">
        <authorList>
            <person name="Tani A."/>
            <person name="Ola A."/>
            <person name="Ogura Y."/>
            <person name="Katsura K."/>
            <person name="Hayashi T."/>
        </authorList>
    </citation>
    <scope>NUCLEOTIDE SEQUENCE</scope>
    <source>
        <strain evidence="2">DSM 23674</strain>
    </source>
</reference>
<keyword evidence="1" id="KW-0472">Membrane</keyword>
<evidence type="ECO:0000256" key="1">
    <source>
        <dbReference type="SAM" id="Phobius"/>
    </source>
</evidence>
<proteinExistence type="predicted"/>
<evidence type="ECO:0000313" key="3">
    <source>
        <dbReference type="Proteomes" id="UP001055101"/>
    </source>
</evidence>
<organism evidence="2 3">
    <name type="scientific">Methylobacterium thuringiense</name>
    <dbReference type="NCBI Taxonomy" id="1003091"/>
    <lineage>
        <taxon>Bacteria</taxon>
        <taxon>Pseudomonadati</taxon>
        <taxon>Pseudomonadota</taxon>
        <taxon>Alphaproteobacteria</taxon>
        <taxon>Hyphomicrobiales</taxon>
        <taxon>Methylobacteriaceae</taxon>
        <taxon>Methylobacterium</taxon>
    </lineage>
</organism>
<gene>
    <name evidence="2" type="ORF">EKPJFOCH_2802</name>
</gene>
<dbReference type="EMBL" id="BPRA01000012">
    <property type="protein sequence ID" value="GJE56301.1"/>
    <property type="molecule type" value="Genomic_DNA"/>
</dbReference>
<name>A0ABQ4TNT3_9HYPH</name>
<protein>
    <recommendedName>
        <fullName evidence="4">SGNH/GDSL hydrolase family protein</fullName>
    </recommendedName>
</protein>
<evidence type="ECO:0000313" key="2">
    <source>
        <dbReference type="EMBL" id="GJE56301.1"/>
    </source>
</evidence>
<feature type="transmembrane region" description="Helical" evidence="1">
    <location>
        <begin position="12"/>
        <end position="35"/>
    </location>
</feature>
<accession>A0ABQ4TNT3</accession>
<sequence>MSGPGNEAAWGRFGTGFAATAVLLGLAAIGFVAALDPYGLRAVPGRPPGPLMDSNQRFLYPQVARSGGYDAAVIGTSTARLLDPRDLDRAFGARFANLAMNAATPYEQSELAGLFLRHVEAKAMIFALDVTWCEADADRRRLTFRPFPSWLYEEAANGAVLRQVNWRSLTIAGGVLLHRLGLAPERIRGDGFAVFTPPEWSYDAPRAAAHIHSGATALDDTDASETEASASDGPMPALAWLDGLLEKTPASALKLVAFMPVNLAAQARPDTAQGARESACKGLVARIGAERGATVIDFRIPSPVTRDDTNYWDALHYRLPIAKRIVEGLKAAESDGRDDAAGFYKVLTPH</sequence>
<keyword evidence="3" id="KW-1185">Reference proteome</keyword>
<keyword evidence="1" id="KW-1133">Transmembrane helix</keyword>
<reference evidence="2" key="1">
    <citation type="journal article" date="2021" name="Front. Microbiol.">
        <title>Comprehensive Comparative Genomics and Phenotyping of Methylobacterium Species.</title>
        <authorList>
            <person name="Alessa O."/>
            <person name="Ogura Y."/>
            <person name="Fujitani Y."/>
            <person name="Takami H."/>
            <person name="Hayashi T."/>
            <person name="Sahin N."/>
            <person name="Tani A."/>
        </authorList>
    </citation>
    <scope>NUCLEOTIDE SEQUENCE</scope>
    <source>
        <strain evidence="2">DSM 23674</strain>
    </source>
</reference>
<keyword evidence="1" id="KW-0812">Transmembrane</keyword>
<comment type="caution">
    <text evidence="2">The sequence shown here is derived from an EMBL/GenBank/DDBJ whole genome shotgun (WGS) entry which is preliminary data.</text>
</comment>
<dbReference type="RefSeq" id="WP_238232232.1">
    <property type="nucleotide sequence ID" value="NZ_BPRA01000012.1"/>
</dbReference>
<evidence type="ECO:0008006" key="4">
    <source>
        <dbReference type="Google" id="ProtNLM"/>
    </source>
</evidence>
<dbReference type="Proteomes" id="UP001055101">
    <property type="component" value="Unassembled WGS sequence"/>
</dbReference>